<evidence type="ECO:0000313" key="4">
    <source>
        <dbReference type="Proteomes" id="UP000015480"/>
    </source>
</evidence>
<protein>
    <recommendedName>
        <fullName evidence="5">DUF502 domain-containing protein</fullName>
    </recommendedName>
</protein>
<dbReference type="eggNOG" id="COG2928">
    <property type="taxonomic scope" value="Bacteria"/>
</dbReference>
<keyword evidence="4" id="KW-1185">Reference proteome</keyword>
<dbReference type="PANTHER" id="PTHR31876:SF26">
    <property type="entry name" value="PROTEIN LIKE COV 2"/>
    <property type="match status" value="1"/>
</dbReference>
<dbReference type="PANTHER" id="PTHR31876">
    <property type="entry name" value="COV-LIKE PROTEIN 1"/>
    <property type="match status" value="1"/>
</dbReference>
<dbReference type="KEGG" id="pami:JCM7686_1351"/>
<keyword evidence="2" id="KW-1133">Transmembrane helix</keyword>
<sequence>MVRKGPKHELPHLAPPRRRKRRSPTGVLASLRSSFFTGAMVLVPIGVTFWLIWWLTGWIDGWVMPFIPLRWRPDNWLGVNPRGLGVVIIVTFTMLIGWLARGYIGRAMIRNAEAIVDRMPIVRSIYGGLKQISETILTPGDEKFERACLVEYPRRGAYRIGLVSGPARAELTDIDGIDDRILSVFLPNTPNATTGFLIYVAERELIFLDMSVEDAAKLVISAGLVYPTSSEKSDDRS</sequence>
<dbReference type="Proteomes" id="UP000015480">
    <property type="component" value="Chromosome"/>
</dbReference>
<accession>S5XTF4</accession>
<gene>
    <name evidence="3" type="ORF">JCM7686_1351</name>
</gene>
<feature type="region of interest" description="Disordered" evidence="1">
    <location>
        <begin position="1"/>
        <end position="24"/>
    </location>
</feature>
<name>S5XTF4_PARAH</name>
<keyword evidence="2" id="KW-0472">Membrane</keyword>
<evidence type="ECO:0000256" key="1">
    <source>
        <dbReference type="SAM" id="MobiDB-lite"/>
    </source>
</evidence>
<evidence type="ECO:0008006" key="5">
    <source>
        <dbReference type="Google" id="ProtNLM"/>
    </source>
</evidence>
<dbReference type="EMBL" id="CP006650">
    <property type="protein sequence ID" value="AGT08452.1"/>
    <property type="molecule type" value="Genomic_DNA"/>
</dbReference>
<dbReference type="STRING" id="1367847.JCM7686_1351"/>
<dbReference type="OrthoDB" id="9780267at2"/>
<keyword evidence="2" id="KW-0812">Transmembrane</keyword>
<organism evidence="3 4">
    <name type="scientific">Paracoccus aminophilus JCM 7686</name>
    <dbReference type="NCBI Taxonomy" id="1367847"/>
    <lineage>
        <taxon>Bacteria</taxon>
        <taxon>Pseudomonadati</taxon>
        <taxon>Pseudomonadota</taxon>
        <taxon>Alphaproteobacteria</taxon>
        <taxon>Rhodobacterales</taxon>
        <taxon>Paracoccaceae</taxon>
        <taxon>Paracoccus</taxon>
    </lineage>
</organism>
<feature type="transmembrane region" description="Helical" evidence="2">
    <location>
        <begin position="83"/>
        <end position="100"/>
    </location>
</feature>
<dbReference type="Pfam" id="PF04367">
    <property type="entry name" value="DUF502"/>
    <property type="match status" value="1"/>
</dbReference>
<dbReference type="PATRIC" id="fig|1367847.3.peg.1321"/>
<dbReference type="HOGENOM" id="CLU_068050_1_1_5"/>
<dbReference type="InterPro" id="IPR007462">
    <property type="entry name" value="COV1-like"/>
</dbReference>
<evidence type="ECO:0000313" key="3">
    <source>
        <dbReference type="EMBL" id="AGT08452.1"/>
    </source>
</evidence>
<evidence type="ECO:0000256" key="2">
    <source>
        <dbReference type="SAM" id="Phobius"/>
    </source>
</evidence>
<feature type="transmembrane region" description="Helical" evidence="2">
    <location>
        <begin position="27"/>
        <end position="55"/>
    </location>
</feature>
<dbReference type="AlphaFoldDB" id="S5XTF4"/>
<dbReference type="RefSeq" id="WP_020950090.1">
    <property type="nucleotide sequence ID" value="NC_022041.1"/>
</dbReference>
<reference evidence="3 4" key="1">
    <citation type="journal article" date="2014" name="BMC Genomics">
        <title>Architecture and functions of a multipartite genome of the methylotrophic bacterium Paracoccus aminophilus JCM 7686, containing primary and secondary chromids.</title>
        <authorList>
            <person name="Dziewit L."/>
            <person name="Czarnecki J."/>
            <person name="Wibberg D."/>
            <person name="Radlinska M."/>
            <person name="Mrozek P."/>
            <person name="Szymczak M."/>
            <person name="Schluter A."/>
            <person name="Puhler A."/>
            <person name="Bartosik D."/>
        </authorList>
    </citation>
    <scope>NUCLEOTIDE SEQUENCE [LARGE SCALE GENOMIC DNA]</scope>
    <source>
        <strain evidence="3">JCM 7686</strain>
    </source>
</reference>
<proteinExistence type="predicted"/>